<dbReference type="EMBL" id="VOIH02000009">
    <property type="protein sequence ID" value="KAF3436963.1"/>
    <property type="molecule type" value="Genomic_DNA"/>
</dbReference>
<accession>A0A8K0GTY3</accession>
<name>A0A8K0GTY3_9ROSA</name>
<gene>
    <name evidence="1" type="ORF">FNV43_RR19716</name>
</gene>
<sequence length="214" mass="23882">MGGSGTSGNSQASYSITTSDSSTMKIKALFYFGRKPKFSEGDRKVRIAEGRLPHLVRLRNDISYEQFQKIICSLAPISRNFSYFDAISYYLPGHGLIALKTEEDMNNMIEEFDELNHIQEPQIFHIQQENVARSNDGEDIKCTIEEFIELNRIQDPQIFKMGGNGTLGNIQGSCSATASDSSTVKIKALLYFGCKPKLSESDGKLRIAEAESFV</sequence>
<evidence type="ECO:0000313" key="1">
    <source>
        <dbReference type="EMBL" id="KAF3436963.1"/>
    </source>
</evidence>
<protein>
    <submittedName>
        <fullName evidence="1">Uncharacterized protein</fullName>
    </submittedName>
</protein>
<dbReference type="Proteomes" id="UP000796880">
    <property type="component" value="Unassembled WGS sequence"/>
</dbReference>
<organism evidence="1 2">
    <name type="scientific">Rhamnella rubrinervis</name>
    <dbReference type="NCBI Taxonomy" id="2594499"/>
    <lineage>
        <taxon>Eukaryota</taxon>
        <taxon>Viridiplantae</taxon>
        <taxon>Streptophyta</taxon>
        <taxon>Embryophyta</taxon>
        <taxon>Tracheophyta</taxon>
        <taxon>Spermatophyta</taxon>
        <taxon>Magnoliopsida</taxon>
        <taxon>eudicotyledons</taxon>
        <taxon>Gunneridae</taxon>
        <taxon>Pentapetalae</taxon>
        <taxon>rosids</taxon>
        <taxon>fabids</taxon>
        <taxon>Rosales</taxon>
        <taxon>Rhamnaceae</taxon>
        <taxon>rhamnoid group</taxon>
        <taxon>Rhamneae</taxon>
        <taxon>Rhamnella</taxon>
    </lineage>
</organism>
<proteinExistence type="predicted"/>
<reference evidence="1" key="1">
    <citation type="submission" date="2020-03" db="EMBL/GenBank/DDBJ databases">
        <title>A high-quality chromosome-level genome assembly of a woody plant with both climbing and erect habits, Rhamnella rubrinervis.</title>
        <authorList>
            <person name="Lu Z."/>
            <person name="Yang Y."/>
            <person name="Zhu X."/>
            <person name="Sun Y."/>
        </authorList>
    </citation>
    <scope>NUCLEOTIDE SEQUENCE</scope>
    <source>
        <strain evidence="1">BYM</strain>
        <tissue evidence="1">Leaf</tissue>
    </source>
</reference>
<comment type="caution">
    <text evidence="1">The sequence shown here is derived from an EMBL/GenBank/DDBJ whole genome shotgun (WGS) entry which is preliminary data.</text>
</comment>
<evidence type="ECO:0000313" key="2">
    <source>
        <dbReference type="Proteomes" id="UP000796880"/>
    </source>
</evidence>
<dbReference type="AlphaFoldDB" id="A0A8K0GTY3"/>
<keyword evidence="2" id="KW-1185">Reference proteome</keyword>